<evidence type="ECO:0000256" key="1">
    <source>
        <dbReference type="SAM" id="MobiDB-lite"/>
    </source>
</evidence>
<dbReference type="RefSeq" id="WP_141582520.1">
    <property type="nucleotide sequence ID" value="NZ_SPAZ01000136.1"/>
</dbReference>
<reference evidence="2 3" key="1">
    <citation type="submission" date="2019-03" db="EMBL/GenBank/DDBJ databases">
        <title>Comparative genomic analyses of the sweetpotato soil rot pathogen, Streptomyces ipomoeae.</title>
        <authorList>
            <person name="Ruschel Soares N."/>
            <person name="Badger J.H."/>
            <person name="Huguet-Tapia J.C."/>
            <person name="Clark C.A."/>
            <person name="Pettis G.S."/>
        </authorList>
    </citation>
    <scope>NUCLEOTIDE SEQUENCE [LARGE SCALE GENOMIC DNA]</scope>
    <source>
        <strain evidence="2 3">88-35</strain>
    </source>
</reference>
<dbReference type="AlphaFoldDB" id="A0AAE9B139"/>
<feature type="compositionally biased region" description="Basic and acidic residues" evidence="1">
    <location>
        <begin position="161"/>
        <end position="171"/>
    </location>
</feature>
<evidence type="ECO:0000313" key="3">
    <source>
        <dbReference type="Proteomes" id="UP000318720"/>
    </source>
</evidence>
<proteinExistence type="predicted"/>
<sequence>MEQPDPVPATGPLSANSHWAADRALVERLHTATLTLLDLLSLQLDDRPVFSEALAGGGEHVCELSDLAPSWAPAIEADAVRLVAEAAGLPAASVFSPAMPHMIAAIDRQPLDVQRALIQRASARHVIQGTAIPNAGFIAAIAQVPVRPPRYAPPTMSDRRYVRWSVEDARTTRPQPATEPDRTTPPPHRELSHPSALPRPTSPR</sequence>
<dbReference type="EMBL" id="SPAZ01000136">
    <property type="protein sequence ID" value="TQE34192.1"/>
    <property type="molecule type" value="Genomic_DNA"/>
</dbReference>
<organism evidence="2 3">
    <name type="scientific">Streptomyces ipomoeae</name>
    <dbReference type="NCBI Taxonomy" id="103232"/>
    <lineage>
        <taxon>Bacteria</taxon>
        <taxon>Bacillati</taxon>
        <taxon>Actinomycetota</taxon>
        <taxon>Actinomycetes</taxon>
        <taxon>Kitasatosporales</taxon>
        <taxon>Streptomycetaceae</taxon>
        <taxon>Streptomyces</taxon>
    </lineage>
</organism>
<feature type="region of interest" description="Disordered" evidence="1">
    <location>
        <begin position="161"/>
        <end position="204"/>
    </location>
</feature>
<name>A0AAE9B139_9ACTN</name>
<feature type="compositionally biased region" description="Basic and acidic residues" evidence="1">
    <location>
        <begin position="179"/>
        <end position="192"/>
    </location>
</feature>
<accession>A0AAE9B139</accession>
<evidence type="ECO:0000313" key="2">
    <source>
        <dbReference type="EMBL" id="TQE34192.1"/>
    </source>
</evidence>
<protein>
    <submittedName>
        <fullName evidence="2">Uncharacterized protein</fullName>
    </submittedName>
</protein>
<gene>
    <name evidence="2" type="ORF">Sipo8835_15700</name>
</gene>
<comment type="caution">
    <text evidence="2">The sequence shown here is derived from an EMBL/GenBank/DDBJ whole genome shotgun (WGS) entry which is preliminary data.</text>
</comment>
<dbReference type="Proteomes" id="UP000318720">
    <property type="component" value="Unassembled WGS sequence"/>
</dbReference>